<evidence type="ECO:0000313" key="2">
    <source>
        <dbReference type="Proteomes" id="UP000093186"/>
    </source>
</evidence>
<accession>A0A1B9XYG0</accession>
<reference evidence="1 2" key="1">
    <citation type="submission" date="2016-06" db="EMBL/GenBank/DDBJ databases">
        <title>Draft Genome Sequence of Tenacibaculum soleae UCD-KL19.</title>
        <authorList>
            <person name="Eisen J.A."/>
            <person name="Coil D.A."/>
            <person name="Lujan K.M."/>
        </authorList>
    </citation>
    <scope>NUCLEOTIDE SEQUENCE [LARGE SCALE GENOMIC DNA]</scope>
    <source>
        <strain evidence="1 2">UCD-KL19</strain>
    </source>
</reference>
<dbReference type="Pfam" id="PF20113">
    <property type="entry name" value="DUF6503"/>
    <property type="match status" value="1"/>
</dbReference>
<organism evidence="1 2">
    <name type="scientific">Tenacibaculum soleae</name>
    <dbReference type="NCBI Taxonomy" id="447689"/>
    <lineage>
        <taxon>Bacteria</taxon>
        <taxon>Pseudomonadati</taxon>
        <taxon>Bacteroidota</taxon>
        <taxon>Flavobacteriia</taxon>
        <taxon>Flavobacteriales</taxon>
        <taxon>Flavobacteriaceae</taxon>
        <taxon>Tenacibaculum</taxon>
    </lineage>
</organism>
<dbReference type="STRING" id="447689.BA195_10490"/>
<keyword evidence="2" id="KW-1185">Reference proteome</keyword>
<sequence length="243" mass="28563">MRYLILMLLFVVSCKPEKEKLTVQQIVDKSIQYSNLDKIKDATLSFNFRNNNYTAKRKKGEFEFTKTTVKDSVVTKDLLSNSNFQRFVNDSLVSLSEKKENIYRNSVNSVHYFSILPLGLNDNAVHKKLLESVIIKGKEYYKIQVTFSEDGGGDDFDDVFIYWFNKETFYLEYLAYKYHTNGGGVRFRDVKKENLVNGIRFVDYNNYKPMDKNIDFNTIDKLYEEGKLKKLSEIVLENIKIKF</sequence>
<gene>
    <name evidence="1" type="ORF">BA195_10490</name>
</gene>
<evidence type="ECO:0000313" key="1">
    <source>
        <dbReference type="EMBL" id="OCK42593.1"/>
    </source>
</evidence>
<comment type="caution">
    <text evidence="1">The sequence shown here is derived from an EMBL/GenBank/DDBJ whole genome shotgun (WGS) entry which is preliminary data.</text>
</comment>
<dbReference type="OrthoDB" id="982433at2"/>
<proteinExistence type="predicted"/>
<name>A0A1B9XYG0_9FLAO</name>
<dbReference type="InterPro" id="IPR045444">
    <property type="entry name" value="DUF6503"/>
</dbReference>
<dbReference type="RefSeq" id="WP_068705290.1">
    <property type="nucleotide sequence ID" value="NZ_JAUOSW010000003.1"/>
</dbReference>
<dbReference type="Proteomes" id="UP000093186">
    <property type="component" value="Unassembled WGS sequence"/>
</dbReference>
<dbReference type="EMBL" id="MAKX01000013">
    <property type="protein sequence ID" value="OCK42593.1"/>
    <property type="molecule type" value="Genomic_DNA"/>
</dbReference>
<protein>
    <submittedName>
        <fullName evidence="1">Deoxyribose-phosphate aldolase</fullName>
    </submittedName>
</protein>
<dbReference type="AlphaFoldDB" id="A0A1B9XYG0"/>